<evidence type="ECO:0000313" key="1">
    <source>
        <dbReference type="EMBL" id="MFJ1267918.1"/>
    </source>
</evidence>
<evidence type="ECO:0000313" key="2">
    <source>
        <dbReference type="Proteomes" id="UP001615550"/>
    </source>
</evidence>
<protein>
    <recommendedName>
        <fullName evidence="3">Dot/Icm T4SS effector</fullName>
    </recommendedName>
</protein>
<sequence length="199" mass="22029">MLKQPESDARVASSSRPPRTLGLFVSIPNKPQLPTVLASIKRKDSRITLPDLSPASRGIPALIEAFKALPDGSDIELSIHQFAVNPHAEPREDLIQLWNAVKYKVKTIIWDQNSFFKSFVTGLTEEMKSDPHVARCEFQNCDKTNSCSADQPNPGFSFPKPEELKAMTFFKGAAGEERASEEECAHTMVLLSEGARGQM</sequence>
<organism evidence="1 2">
    <name type="scientific">Legionella lytica</name>
    <dbReference type="NCBI Taxonomy" id="96232"/>
    <lineage>
        <taxon>Bacteria</taxon>
        <taxon>Pseudomonadati</taxon>
        <taxon>Pseudomonadota</taxon>
        <taxon>Gammaproteobacteria</taxon>
        <taxon>Legionellales</taxon>
        <taxon>Legionellaceae</taxon>
        <taxon>Legionella</taxon>
    </lineage>
</organism>
<comment type="caution">
    <text evidence="1">The sequence shown here is derived from an EMBL/GenBank/DDBJ whole genome shotgun (WGS) entry which is preliminary data.</text>
</comment>
<reference evidence="1 2" key="1">
    <citation type="submission" date="2024-08" db="EMBL/GenBank/DDBJ databases">
        <title>Draft Genome Sequence of Legionella lytica strain DSB2004, Isolated From a Fire Sprinkler System.</title>
        <authorList>
            <person name="Everhart A.D."/>
            <person name="Kidane D.T."/>
            <person name="Farone A.L."/>
            <person name="Farone M.B."/>
        </authorList>
    </citation>
    <scope>NUCLEOTIDE SEQUENCE [LARGE SCALE GENOMIC DNA]</scope>
    <source>
        <strain evidence="1 2">DSB2004</strain>
    </source>
</reference>
<dbReference type="EMBL" id="JBGORX010000001">
    <property type="protein sequence ID" value="MFJ1267918.1"/>
    <property type="molecule type" value="Genomic_DNA"/>
</dbReference>
<keyword evidence="2" id="KW-1185">Reference proteome</keyword>
<dbReference type="RefSeq" id="WP_400186752.1">
    <property type="nucleotide sequence ID" value="NZ_JBGORX010000001.1"/>
</dbReference>
<gene>
    <name evidence="1" type="ORF">ACD661_05005</name>
</gene>
<proteinExistence type="predicted"/>
<evidence type="ECO:0008006" key="3">
    <source>
        <dbReference type="Google" id="ProtNLM"/>
    </source>
</evidence>
<name>A0ABW8D5E0_9GAMM</name>
<accession>A0ABW8D5E0</accession>
<dbReference type="Proteomes" id="UP001615550">
    <property type="component" value="Unassembled WGS sequence"/>
</dbReference>